<evidence type="ECO:0000259" key="5">
    <source>
        <dbReference type="PROSITE" id="PS51166"/>
    </source>
</evidence>
<dbReference type="SMART" id="SM00060">
    <property type="entry name" value="FN3"/>
    <property type="match status" value="4"/>
</dbReference>
<dbReference type="PROSITE" id="PS50853">
    <property type="entry name" value="FN3"/>
    <property type="match status" value="2"/>
</dbReference>
<dbReference type="Pfam" id="PF00041">
    <property type="entry name" value="fn3"/>
    <property type="match status" value="1"/>
</dbReference>
<dbReference type="NCBIfam" id="TIGR03296">
    <property type="entry name" value="M6dom_TIGR03296"/>
    <property type="match status" value="1"/>
</dbReference>
<sequence>MKKVYRYLAMSALAFAISLAIALVASAAPARSGIQDFEQPTGQKFKGELKGDEWLNWVETDQDEVVVRDKQGYWSYAEIVLDQLKPSGRKARIDAKPKNALTGNDMKRNGDKLHEKAEKNKNPSGSLASGASGENSQQSSEAAPAIASSSPLRTTGTQKVLVLLVQFTNATIQYSDNEWSDTFFETSGKTVRNFYRSTSNNRLDFVPAEETSGTSDDGVIKVSLNVPHSAGMVKEALTAADAYIDFASFDTNGDGGIGNDELHVVTILAGYEASYSSQLPNVWGHKTNLAGDAVPTLDGKRLCDYVYNGGYTQQGEIQGDHRATIGILAHELGHMLGLPDLYTNGSYVGIGTHSLMANGSWGSVAGEYLGATPVQLDAWCKVTLGFVDPIVVDSSMSTPYSVKSASTGEYNVLKLPTSNPNQYFLVENRQKEGYDAGLSVASGGIAIWHIDSNKPLDLEEETYGMYDPYYRAGYKTEFNPTSNPSSGRNDWSGEKYTGINISVASASAPAMTVNAYGDYTPPSKPDGLVSTYAVMSAIGLAWNASADSSGIDSYIVNRDGVKYDTTSSIRYKMPATANQTNSYTIQAVDKSGNLSAPSDPITVTTPSSNSVTIYYKRGFATPNILYKLDVTAQWSEAPMTQSEYPAYSKTTVDTGGSYSGLVAAFGDGQGTVDDKEGRNYYFEPGIITFAAGTYTQDFPVVDTQPPTAPTGLATTGKTDTTVSLFWTAAEDNVGVAGYDVYQDGQFIGTTAVTSFAVTGLTANTAYVFTVKAQDAEGNVSSASNAVSVTTGAPGNYAVIYYKQGFTTPYIHYNLNGIWTAVPGVPMPASEVAGYNKYTINIGSATQLEACFNNGSGTWDSRGGLNYLFPVGTSTFDAGTITSGAPDFQAPTAPTGLVSTGKTDTTVSLAWNASSDNIGVVGYDVYREGQLVGTTAAASYMVTGLPPSTSAMYSVKAKDAKGNVSSASNAISVTTAAGNGNTATIYYKRGFAAPFIHYQVDGGSWTIAPGVAMQNSEFGGYSKITINLGSATGLSAVFNDGNGTWDNNNGQNYRFAAGVSTFANGTIISGEPQPDSLTIVLAVPANTPATADVYMASSLGNWDAANASYKLTKQADGTYQITLPFSAGTSFEFKFTRGAWSSVEANADGSDISNRTYTTSGGAQTIDLTAQRWKDL</sequence>
<dbReference type="InterPro" id="IPR003961">
    <property type="entry name" value="FN3_dom"/>
</dbReference>
<evidence type="ECO:0000256" key="1">
    <source>
        <dbReference type="SAM" id="MobiDB-lite"/>
    </source>
</evidence>
<keyword evidence="2" id="KW-0732">Signal</keyword>
<accession>A0ABW0LTB4</accession>
<dbReference type="InterPro" id="IPR002048">
    <property type="entry name" value="EF_hand_dom"/>
</dbReference>
<name>A0ABW0LTB4_9BACL</name>
<dbReference type="EMBL" id="JBHSMH010000022">
    <property type="protein sequence ID" value="MFC5468963.1"/>
    <property type="molecule type" value="Genomic_DNA"/>
</dbReference>
<evidence type="ECO:0000313" key="6">
    <source>
        <dbReference type="EMBL" id="MFC5468963.1"/>
    </source>
</evidence>
<feature type="signal peptide" evidence="2">
    <location>
        <begin position="1"/>
        <end position="27"/>
    </location>
</feature>
<feature type="region of interest" description="Disordered" evidence="1">
    <location>
        <begin position="116"/>
        <end position="151"/>
    </location>
</feature>
<organism evidence="6 7">
    <name type="scientific">Cohnella suwonensis</name>
    <dbReference type="NCBI Taxonomy" id="696072"/>
    <lineage>
        <taxon>Bacteria</taxon>
        <taxon>Bacillati</taxon>
        <taxon>Bacillota</taxon>
        <taxon>Bacilli</taxon>
        <taxon>Bacillales</taxon>
        <taxon>Paenibacillaceae</taxon>
        <taxon>Cohnella</taxon>
    </lineage>
</organism>
<dbReference type="PROSITE" id="PS51166">
    <property type="entry name" value="CBM20"/>
    <property type="match status" value="1"/>
</dbReference>
<comment type="caution">
    <text evidence="6">The sequence shown here is derived from an EMBL/GenBank/DDBJ whole genome shotgun (WGS) entry which is preliminary data.</text>
</comment>
<dbReference type="InterPro" id="IPR005085">
    <property type="entry name" value="CBM25"/>
</dbReference>
<dbReference type="SMART" id="SM01066">
    <property type="entry name" value="CBM_25"/>
    <property type="match status" value="3"/>
</dbReference>
<evidence type="ECO:0000259" key="3">
    <source>
        <dbReference type="PROSITE" id="PS50222"/>
    </source>
</evidence>
<dbReference type="SUPFAM" id="SSF55486">
    <property type="entry name" value="Metalloproteases ('zincins'), catalytic domain"/>
    <property type="match status" value="1"/>
</dbReference>
<dbReference type="InterPro" id="IPR013783">
    <property type="entry name" value="Ig-like_fold"/>
</dbReference>
<dbReference type="InterPro" id="IPR013784">
    <property type="entry name" value="Carb-bd-like_fold"/>
</dbReference>
<feature type="compositionally biased region" description="Polar residues" evidence="1">
    <location>
        <begin position="122"/>
        <end position="135"/>
    </location>
</feature>
<dbReference type="RefSeq" id="WP_209748917.1">
    <property type="nucleotide sequence ID" value="NZ_JBHSMH010000022.1"/>
</dbReference>
<dbReference type="SMART" id="SM01065">
    <property type="entry name" value="CBM_2"/>
    <property type="match status" value="1"/>
</dbReference>
<feature type="domain" description="CBM20" evidence="5">
    <location>
        <begin position="1070"/>
        <end position="1174"/>
    </location>
</feature>
<dbReference type="Pfam" id="PF03423">
    <property type="entry name" value="CBM_25"/>
    <property type="match status" value="2"/>
</dbReference>
<reference evidence="7" key="1">
    <citation type="journal article" date="2019" name="Int. J. Syst. Evol. Microbiol.">
        <title>The Global Catalogue of Microorganisms (GCM) 10K type strain sequencing project: providing services to taxonomists for standard genome sequencing and annotation.</title>
        <authorList>
            <consortium name="The Broad Institute Genomics Platform"/>
            <consortium name="The Broad Institute Genome Sequencing Center for Infectious Disease"/>
            <person name="Wu L."/>
            <person name="Ma J."/>
        </authorList>
    </citation>
    <scope>NUCLEOTIDE SEQUENCE [LARGE SCALE GENOMIC DNA]</scope>
    <source>
        <strain evidence="7">CCUG 57113</strain>
    </source>
</reference>
<dbReference type="Gene3D" id="2.60.40.10">
    <property type="entry name" value="Immunoglobulins"/>
    <property type="match status" value="7"/>
</dbReference>
<dbReference type="Proteomes" id="UP001596105">
    <property type="component" value="Unassembled WGS sequence"/>
</dbReference>
<gene>
    <name evidence="6" type="ORF">ACFPPD_09530</name>
</gene>
<feature type="domain" description="EF-hand" evidence="3">
    <location>
        <begin position="246"/>
        <end position="272"/>
    </location>
</feature>
<feature type="region of interest" description="Disordered" evidence="1">
    <location>
        <begin position="90"/>
        <end position="109"/>
    </location>
</feature>
<dbReference type="InterPro" id="IPR036116">
    <property type="entry name" value="FN3_sf"/>
</dbReference>
<proteinExistence type="predicted"/>
<protein>
    <submittedName>
        <fullName evidence="6">Carbohydrate binding domain-containing protein</fullName>
    </submittedName>
</protein>
<feature type="domain" description="Fibronectin type-III" evidence="4">
    <location>
        <begin position="889"/>
        <end position="977"/>
    </location>
</feature>
<feature type="domain" description="Fibronectin type-III" evidence="4">
    <location>
        <begin position="705"/>
        <end position="793"/>
    </location>
</feature>
<dbReference type="CDD" id="cd00063">
    <property type="entry name" value="FN3"/>
    <property type="match status" value="2"/>
</dbReference>
<keyword evidence="7" id="KW-1185">Reference proteome</keyword>
<dbReference type="PANTHER" id="PTHR41775">
    <property type="entry name" value="SECRETED PROTEIN-RELATED"/>
    <property type="match status" value="1"/>
</dbReference>
<dbReference type="Pfam" id="PF05547">
    <property type="entry name" value="Peptidase_M6"/>
    <property type="match status" value="1"/>
</dbReference>
<dbReference type="InterPro" id="IPR002044">
    <property type="entry name" value="CBM20"/>
</dbReference>
<dbReference type="PANTHER" id="PTHR41775:SF1">
    <property type="entry name" value="PEPTIDASE M6-LIKE DOMAIN-CONTAINING PROTEIN"/>
    <property type="match status" value="1"/>
</dbReference>
<evidence type="ECO:0000313" key="7">
    <source>
        <dbReference type="Proteomes" id="UP001596105"/>
    </source>
</evidence>
<evidence type="ECO:0000259" key="4">
    <source>
        <dbReference type="PROSITE" id="PS50853"/>
    </source>
</evidence>
<dbReference type="PROSITE" id="PS50222">
    <property type="entry name" value="EF_HAND_2"/>
    <property type="match status" value="1"/>
</dbReference>
<dbReference type="SUPFAM" id="SSF49265">
    <property type="entry name" value="Fibronectin type III"/>
    <property type="match status" value="2"/>
</dbReference>
<dbReference type="SUPFAM" id="SSF49452">
    <property type="entry name" value="Starch-binding domain-like"/>
    <property type="match status" value="1"/>
</dbReference>
<evidence type="ECO:0000256" key="2">
    <source>
        <dbReference type="SAM" id="SignalP"/>
    </source>
</evidence>
<feature type="chain" id="PRO_5045653396" evidence="2">
    <location>
        <begin position="28"/>
        <end position="1175"/>
    </location>
</feature>
<feature type="compositionally biased region" description="Low complexity" evidence="1">
    <location>
        <begin position="136"/>
        <end position="151"/>
    </location>
</feature>
<dbReference type="InterPro" id="IPR008757">
    <property type="entry name" value="Peptidase_M6-like_domain"/>
</dbReference>